<keyword evidence="3" id="KW-1185">Reference proteome</keyword>
<dbReference type="InterPro" id="IPR005835">
    <property type="entry name" value="NTP_transferase_dom"/>
</dbReference>
<dbReference type="RefSeq" id="WP_106197741.1">
    <property type="nucleotide sequence ID" value="NZ_JAXEIU010000046.1"/>
</dbReference>
<protein>
    <submittedName>
        <fullName evidence="2">Glucose-1-phosphate thymidylyltransferase</fullName>
    </submittedName>
</protein>
<organism evidence="2 3">
    <name type="scientific">Hallerella porci</name>
    <dbReference type="NCBI Taxonomy" id="1945871"/>
    <lineage>
        <taxon>Bacteria</taxon>
        <taxon>Pseudomonadati</taxon>
        <taxon>Fibrobacterota</taxon>
        <taxon>Fibrobacteria</taxon>
        <taxon>Fibrobacterales</taxon>
        <taxon>Fibrobacteraceae</taxon>
        <taxon>Hallerella</taxon>
    </lineage>
</organism>
<dbReference type="EMBL" id="QGHD01000008">
    <property type="protein sequence ID" value="PWL03200.1"/>
    <property type="molecule type" value="Genomic_DNA"/>
</dbReference>
<reference evidence="2 3" key="1">
    <citation type="submission" date="2018-05" db="EMBL/GenBank/DDBJ databases">
        <title>Animal gut microbial communities from fecal samples from Wisconsin, USA.</title>
        <authorList>
            <person name="Neumann A."/>
        </authorList>
    </citation>
    <scope>NUCLEOTIDE SEQUENCE [LARGE SCALE GENOMIC DNA]</scope>
    <source>
        <strain evidence="2 3">UWS4</strain>
    </source>
</reference>
<gene>
    <name evidence="2" type="ORF">B0H50_10843</name>
</gene>
<accession>A0ABX5LPB2</accession>
<evidence type="ECO:0000313" key="3">
    <source>
        <dbReference type="Proteomes" id="UP000245523"/>
    </source>
</evidence>
<evidence type="ECO:0000259" key="1">
    <source>
        <dbReference type="Pfam" id="PF00483"/>
    </source>
</evidence>
<comment type="caution">
    <text evidence="2">The sequence shown here is derived from an EMBL/GenBank/DDBJ whole genome shotgun (WGS) entry which is preliminary data.</text>
</comment>
<evidence type="ECO:0000313" key="2">
    <source>
        <dbReference type="EMBL" id="PWL03200.1"/>
    </source>
</evidence>
<dbReference type="PANTHER" id="PTHR22572">
    <property type="entry name" value="SUGAR-1-PHOSPHATE GUANYL TRANSFERASE"/>
    <property type="match status" value="1"/>
</dbReference>
<dbReference type="CDD" id="cd04181">
    <property type="entry name" value="NTP_transferase"/>
    <property type="match status" value="1"/>
</dbReference>
<dbReference type="SUPFAM" id="SSF53448">
    <property type="entry name" value="Nucleotide-diphospho-sugar transferases"/>
    <property type="match status" value="1"/>
</dbReference>
<feature type="domain" description="Nucleotidyl transferase" evidence="1">
    <location>
        <begin position="5"/>
        <end position="234"/>
    </location>
</feature>
<dbReference type="Proteomes" id="UP000245523">
    <property type="component" value="Unassembled WGS sequence"/>
</dbReference>
<dbReference type="Gene3D" id="3.90.550.10">
    <property type="entry name" value="Spore Coat Polysaccharide Biosynthesis Protein SpsA, Chain A"/>
    <property type="match status" value="1"/>
</dbReference>
<dbReference type="InterPro" id="IPR050486">
    <property type="entry name" value="Mannose-1P_guanyltransferase"/>
</dbReference>
<name>A0ABX5LPB2_9BACT</name>
<sequence>MKVILPVAGTGTRLRPFTLSLPKCLLPIAGKALIEHIIESYSSLSVSEQIFIIGYKGELVEDFIRQRNFANAHTVRQRNPQGLGEAISLCLPFLSDDEPVLIILGDTLFDADLSFLKNEKENVLMTREVENPKRFGVAVTDSTGHVTKLVEKPETFVSNEALVGIYYITDVAALRKSLTRLIKEDIRTRNEYQLTEALQMMVDAGSKFRTAPIRSWLDCGTAETFLETNAKILSEKPEVNRVFQGSKIIPPCHIDESATIRNSVVGPNVSVGPEVVIENSKVENSVISEHTLLVDSEISHSIFGGESEVRGFKGSLLLGDHSKVISGVL</sequence>
<proteinExistence type="predicted"/>
<dbReference type="InterPro" id="IPR029044">
    <property type="entry name" value="Nucleotide-diphossugar_trans"/>
</dbReference>
<dbReference type="Gene3D" id="2.160.10.10">
    <property type="entry name" value="Hexapeptide repeat proteins"/>
    <property type="match status" value="1"/>
</dbReference>
<dbReference type="Pfam" id="PF00483">
    <property type="entry name" value="NTP_transferase"/>
    <property type="match status" value="1"/>
</dbReference>